<evidence type="ECO:0000313" key="1">
    <source>
        <dbReference type="EMBL" id="QRV02529.1"/>
    </source>
</evidence>
<dbReference type="Proteomes" id="UP000602653">
    <property type="component" value="Chromosome"/>
</dbReference>
<gene>
    <name evidence="1" type="ORF">JTE88_01880</name>
</gene>
<dbReference type="SUPFAM" id="SSF56112">
    <property type="entry name" value="Protein kinase-like (PK-like)"/>
    <property type="match status" value="1"/>
</dbReference>
<keyword evidence="2" id="KW-1185">Reference proteome</keyword>
<sequence>MIRINFDDVIPLLRPWIGAARWYRGTQVTDITCVASCALPTPANDTITFLHLLEVSGTLFCVPLTYSVNHEANSGLITVADGHLESGETISLAICDATEHRRGQDDLYQLLNGSFTSLYNPAIWVDNTGEELDLRLTPARNIHDLPAPASSHKLTSEQSNTSIIYRFDPVVENQPVGLICKLLRVVSPGHNPDVELQLALDDAGSHHVPKQYGSVAAAWPGTDHADLFVAQEFLAGSVDAWQVFLTDLNTHGPVMSAEQGERIVALGQITREIHNELRSSFGTSKADQIGVVNTLMERAQAAIAQVPELETLQAQIRTIYDATLALAWPETQRIHGDYHLGQVLDVPGRGWVALDFEGEPLRPLAQRTQPDMALRDVAGMIRSFDYAAGAAHKAGADAERCATWAQQATEKFLTGYGTLTETEHTILTALIIDKALYEVCYEAVSRPDWIDIPLAGVRKALS</sequence>
<dbReference type="RefSeq" id="WP_204425023.1">
    <property type="nucleotide sequence ID" value="NZ_CP070228.1"/>
</dbReference>
<evidence type="ECO:0008006" key="3">
    <source>
        <dbReference type="Google" id="ProtNLM"/>
    </source>
</evidence>
<evidence type="ECO:0000313" key="2">
    <source>
        <dbReference type="Proteomes" id="UP000602653"/>
    </source>
</evidence>
<dbReference type="EMBL" id="CP070228">
    <property type="protein sequence ID" value="QRV02529.1"/>
    <property type="molecule type" value="Genomic_DNA"/>
</dbReference>
<dbReference type="Gene3D" id="3.90.1200.10">
    <property type="match status" value="1"/>
</dbReference>
<protein>
    <recommendedName>
        <fullName evidence="3">Maltokinase</fullName>
    </recommendedName>
</protein>
<proteinExistence type="predicted"/>
<name>A0ABX7IJ18_9ACTO</name>
<dbReference type="InterPro" id="IPR011009">
    <property type="entry name" value="Kinase-like_dom_sf"/>
</dbReference>
<accession>A0ABX7IJ18</accession>
<organism evidence="1 2">
    <name type="scientific">Arcanobacterium phocisimile</name>
    <dbReference type="NCBI Taxonomy" id="1302235"/>
    <lineage>
        <taxon>Bacteria</taxon>
        <taxon>Bacillati</taxon>
        <taxon>Actinomycetota</taxon>
        <taxon>Actinomycetes</taxon>
        <taxon>Actinomycetales</taxon>
        <taxon>Actinomycetaceae</taxon>
        <taxon>Arcanobacterium</taxon>
    </lineage>
</organism>
<reference evidence="1 2" key="1">
    <citation type="submission" date="2021-02" db="EMBL/GenBank/DDBJ databases">
        <title>Complete Genome Sequence of Arcanobacterium phocisimile strain DSM 26142T from a harbour seal.</title>
        <authorList>
            <person name="Borowiak M."/>
            <person name="Alssahen M."/>
            <person name="Malorny B."/>
            <person name="Laemmler C."/>
            <person name="Siebert U."/>
            <person name="Ploetz M."/>
            <person name="Abdulmawjood A."/>
        </authorList>
    </citation>
    <scope>NUCLEOTIDE SEQUENCE [LARGE SCALE GENOMIC DNA]</scope>
    <source>
        <strain evidence="1 2">DSM 26142</strain>
    </source>
</reference>